<evidence type="ECO:0000313" key="2">
    <source>
        <dbReference type="Proteomes" id="UP000224871"/>
    </source>
</evidence>
<organism evidence="1 2">
    <name type="scientific">Xenorhabdus innexi</name>
    <dbReference type="NCBI Taxonomy" id="290109"/>
    <lineage>
        <taxon>Bacteria</taxon>
        <taxon>Pseudomonadati</taxon>
        <taxon>Pseudomonadota</taxon>
        <taxon>Gammaproteobacteria</taxon>
        <taxon>Enterobacterales</taxon>
        <taxon>Morganellaceae</taxon>
        <taxon>Xenorhabdus</taxon>
    </lineage>
</organism>
<evidence type="ECO:0000313" key="1">
    <source>
        <dbReference type="EMBL" id="PHM36606.1"/>
    </source>
</evidence>
<comment type="caution">
    <text evidence="1">The sequence shown here is derived from an EMBL/GenBank/DDBJ whole genome shotgun (WGS) entry which is preliminary data.</text>
</comment>
<reference evidence="1 2" key="1">
    <citation type="journal article" date="2017" name="Nat. Microbiol.">
        <title>Natural product diversity associated with the nematode symbionts Photorhabdus and Xenorhabdus.</title>
        <authorList>
            <person name="Tobias N.J."/>
            <person name="Wolff H."/>
            <person name="Djahanschiri B."/>
            <person name="Grundmann F."/>
            <person name="Kronenwerth M."/>
            <person name="Shi Y.M."/>
            <person name="Simonyi S."/>
            <person name="Grun P."/>
            <person name="Shapiro-Ilan D."/>
            <person name="Pidot S.J."/>
            <person name="Stinear T.P."/>
            <person name="Ebersberger I."/>
            <person name="Bode H.B."/>
        </authorList>
    </citation>
    <scope>NUCLEOTIDE SEQUENCE [LARGE SCALE GENOMIC DNA]</scope>
    <source>
        <strain evidence="1 2">DSM 16336</strain>
    </source>
</reference>
<sequence>MALAGQELRVYTYLLLYRTQQMIMRFDLIFDN</sequence>
<proteinExistence type="predicted"/>
<protein>
    <recommendedName>
        <fullName evidence="3">Transposase</fullName>
    </recommendedName>
</protein>
<name>A0A2G0NPF5_9GAMM</name>
<dbReference type="EMBL" id="NIBU01000013">
    <property type="protein sequence ID" value="PHM36606.1"/>
    <property type="molecule type" value="Genomic_DNA"/>
</dbReference>
<evidence type="ECO:0008006" key="3">
    <source>
        <dbReference type="Google" id="ProtNLM"/>
    </source>
</evidence>
<accession>A0A2G0NPF5</accession>
<gene>
    <name evidence="1" type="ORF">Xinn_01549</name>
</gene>
<dbReference type="Proteomes" id="UP000224871">
    <property type="component" value="Unassembled WGS sequence"/>
</dbReference>
<keyword evidence="2" id="KW-1185">Reference proteome</keyword>